<evidence type="ECO:0000313" key="2">
    <source>
        <dbReference type="Proteomes" id="UP000054007"/>
    </source>
</evidence>
<feature type="non-terminal residue" evidence="1">
    <location>
        <position position="1"/>
    </location>
</feature>
<evidence type="ECO:0000313" key="1">
    <source>
        <dbReference type="EMBL" id="KIY61941.1"/>
    </source>
</evidence>
<dbReference type="Proteomes" id="UP000054007">
    <property type="component" value="Unassembled WGS sequence"/>
</dbReference>
<protein>
    <recommendedName>
        <fullName evidence="3">Fe2OG dioxygenase domain-containing protein</fullName>
    </recommendedName>
</protein>
<gene>
    <name evidence="1" type="ORF">CYLTODRAFT_362185</name>
</gene>
<sequence length="286" mass="32491">PIVDRHYRKFALVHSMPRLEDDWKESVMQPMVDDIEEGMSCLKFSGKNRYHKRGPWGVALSGQGFGGGRQARIFIRAGNIAQPKKTRSFVRRLFRRPAWNRWSRFVNSIFKTHFPEMYKEYKEMMDDLAGSDESLVPNFDGSVFAAVAINFTDNAASEPHTDEANRPDGLCTITGLGPYDHTKGGHIVLLEAKLVIEFPSGSTVFIPSAISTHYNMPVQKGDKRYSVTQFTGGGLFRWVKNGFMSDKSWYAQASPSDRLKRQEENGTRWYNGLRLFPIIPNTSAKV</sequence>
<organism evidence="1 2">
    <name type="scientific">Cylindrobasidium torrendii FP15055 ss-10</name>
    <dbReference type="NCBI Taxonomy" id="1314674"/>
    <lineage>
        <taxon>Eukaryota</taxon>
        <taxon>Fungi</taxon>
        <taxon>Dikarya</taxon>
        <taxon>Basidiomycota</taxon>
        <taxon>Agaricomycotina</taxon>
        <taxon>Agaricomycetes</taxon>
        <taxon>Agaricomycetidae</taxon>
        <taxon>Agaricales</taxon>
        <taxon>Marasmiineae</taxon>
        <taxon>Physalacriaceae</taxon>
        <taxon>Cylindrobasidium</taxon>
    </lineage>
</organism>
<dbReference type="EMBL" id="KN880847">
    <property type="protein sequence ID" value="KIY61941.1"/>
    <property type="molecule type" value="Genomic_DNA"/>
</dbReference>
<accession>A0A0D7AXD7</accession>
<dbReference type="OrthoDB" id="3025143at2759"/>
<dbReference type="AlphaFoldDB" id="A0A0D7AXD7"/>
<name>A0A0D7AXD7_9AGAR</name>
<dbReference type="Gene3D" id="3.60.130.30">
    <property type="match status" value="1"/>
</dbReference>
<proteinExistence type="predicted"/>
<reference evidence="1 2" key="1">
    <citation type="journal article" date="2015" name="Fungal Genet. Biol.">
        <title>Evolution of novel wood decay mechanisms in Agaricales revealed by the genome sequences of Fistulina hepatica and Cylindrobasidium torrendii.</title>
        <authorList>
            <person name="Floudas D."/>
            <person name="Held B.W."/>
            <person name="Riley R."/>
            <person name="Nagy L.G."/>
            <person name="Koehler G."/>
            <person name="Ransdell A.S."/>
            <person name="Younus H."/>
            <person name="Chow J."/>
            <person name="Chiniquy J."/>
            <person name="Lipzen A."/>
            <person name="Tritt A."/>
            <person name="Sun H."/>
            <person name="Haridas S."/>
            <person name="LaButti K."/>
            <person name="Ohm R.A."/>
            <person name="Kues U."/>
            <person name="Blanchette R.A."/>
            <person name="Grigoriev I.V."/>
            <person name="Minto R.E."/>
            <person name="Hibbett D.S."/>
        </authorList>
    </citation>
    <scope>NUCLEOTIDE SEQUENCE [LARGE SCALE GENOMIC DNA]</scope>
    <source>
        <strain evidence="1 2">FP15055 ss-10</strain>
    </source>
</reference>
<evidence type="ECO:0008006" key="3">
    <source>
        <dbReference type="Google" id="ProtNLM"/>
    </source>
</evidence>
<keyword evidence="2" id="KW-1185">Reference proteome</keyword>